<reference evidence="5 6" key="1">
    <citation type="journal article" date="2024" name="Nat. Commun.">
        <title>Phylogenomics reveals the evolutionary origins of lichenization in chlorophyte algae.</title>
        <authorList>
            <person name="Puginier C."/>
            <person name="Libourel C."/>
            <person name="Otte J."/>
            <person name="Skaloud P."/>
            <person name="Haon M."/>
            <person name="Grisel S."/>
            <person name="Petersen M."/>
            <person name="Berrin J.G."/>
            <person name="Delaux P.M."/>
            <person name="Dal Grande F."/>
            <person name="Keller J."/>
        </authorList>
    </citation>
    <scope>NUCLEOTIDE SEQUENCE [LARGE SCALE GENOMIC DNA]</scope>
    <source>
        <strain evidence="5 6">SAG 245.80</strain>
    </source>
</reference>
<dbReference type="GO" id="GO:0016121">
    <property type="term" value="P:carotene catabolic process"/>
    <property type="evidence" value="ECO:0007669"/>
    <property type="project" value="TreeGrafter"/>
</dbReference>
<evidence type="ECO:0008006" key="7">
    <source>
        <dbReference type="Google" id="ProtNLM"/>
    </source>
</evidence>
<keyword evidence="3 4" id="KW-0408">Iron</keyword>
<dbReference type="PANTHER" id="PTHR10543">
    <property type="entry name" value="BETA-CAROTENE DIOXYGENASE"/>
    <property type="match status" value="1"/>
</dbReference>
<accession>A0AAW1RLW3</accession>
<dbReference type="Pfam" id="PF03055">
    <property type="entry name" value="RPE65"/>
    <property type="match status" value="1"/>
</dbReference>
<dbReference type="AlphaFoldDB" id="A0AAW1RLW3"/>
<feature type="binding site" evidence="4">
    <location>
        <position position="536"/>
    </location>
    <ligand>
        <name>Fe cation</name>
        <dbReference type="ChEBI" id="CHEBI:24875"/>
        <note>catalytic</note>
    </ligand>
</feature>
<comment type="cofactor">
    <cofactor evidence="4">
        <name>Fe(2+)</name>
        <dbReference type="ChEBI" id="CHEBI:29033"/>
    </cofactor>
    <text evidence="4">Binds 1 Fe(2+) ion per subunit.</text>
</comment>
<proteinExistence type="inferred from homology"/>
<evidence type="ECO:0000256" key="3">
    <source>
        <dbReference type="ARBA" id="ARBA00023004"/>
    </source>
</evidence>
<feature type="binding site" evidence="4">
    <location>
        <position position="340"/>
    </location>
    <ligand>
        <name>Fe cation</name>
        <dbReference type="ChEBI" id="CHEBI:24875"/>
        <note>catalytic</note>
    </ligand>
</feature>
<dbReference type="InterPro" id="IPR004294">
    <property type="entry name" value="Carotenoid_Oase"/>
</dbReference>
<sequence length="548" mass="59231">MPHSHLRRSEAHLSRAAKAAAQPAPWNREEWASAYRNCDEESGGYWLCVEGHLPADLHGTFYRNGPGVFTIGGQELAHPFDGHGLVVSIAFRGGRAFMRSRFVRTEEYCSEAGAGRVLYRGTFGTHLPGGWATNALDVGIRNVANTGCVPWGGKLLATFEAGQPYTLNAATLATRGVDTLGGVLQRGLPFDAGSGLANAMLGRAASWLRALRGRPRQVTMGGDALAAHAHVDPRTGHLLTFSHRVALSRRGPVTRLTVYEFDQEYKLVASATHVLEGYALVHDIAVTENHIVVFQNPARLRLLPLLLGLAAPIHCLQWQAGRAQGEGAAKLEAPPAFVFHSANAYEESGRLVADCVCYPRAPDFEQACGSGRSFCRDVEPHLQPPSELWRYEIDLVAMRMLSRRRLCDHVLEFPAVSPLRQGRRHRYVYAAAAPVPGVNSPQQALVRVDTASGRVVAWHAGPHTYVGEPVLVPKAHGCVSDDGRRAEPVEDAAWVLVMCYDAARGRSACAILDAADIAAGPVASAVLRAPLPHGLHGAWSPECYAPPD</sequence>
<evidence type="ECO:0000256" key="1">
    <source>
        <dbReference type="ARBA" id="ARBA00006787"/>
    </source>
</evidence>
<dbReference type="GO" id="GO:0010436">
    <property type="term" value="F:carotenoid dioxygenase activity"/>
    <property type="evidence" value="ECO:0007669"/>
    <property type="project" value="TreeGrafter"/>
</dbReference>
<dbReference type="PANTHER" id="PTHR10543:SF138">
    <property type="entry name" value="CAROTENOID OXYGENASE"/>
    <property type="match status" value="1"/>
</dbReference>
<comment type="caution">
    <text evidence="5">The sequence shown here is derived from an EMBL/GenBank/DDBJ whole genome shotgun (WGS) entry which is preliminary data.</text>
</comment>
<dbReference type="EMBL" id="JALJOU010000032">
    <property type="protein sequence ID" value="KAK9834272.1"/>
    <property type="molecule type" value="Genomic_DNA"/>
</dbReference>
<name>A0AAW1RLW3_9CHLO</name>
<evidence type="ECO:0000256" key="2">
    <source>
        <dbReference type="ARBA" id="ARBA00022723"/>
    </source>
</evidence>
<organism evidence="5 6">
    <name type="scientific">Elliptochloris bilobata</name>
    <dbReference type="NCBI Taxonomy" id="381761"/>
    <lineage>
        <taxon>Eukaryota</taxon>
        <taxon>Viridiplantae</taxon>
        <taxon>Chlorophyta</taxon>
        <taxon>core chlorophytes</taxon>
        <taxon>Trebouxiophyceae</taxon>
        <taxon>Trebouxiophyceae incertae sedis</taxon>
        <taxon>Elliptochloris clade</taxon>
        <taxon>Elliptochloris</taxon>
    </lineage>
</organism>
<dbReference type="Proteomes" id="UP001445335">
    <property type="component" value="Unassembled WGS sequence"/>
</dbReference>
<feature type="binding site" evidence="4">
    <location>
        <position position="228"/>
    </location>
    <ligand>
        <name>Fe cation</name>
        <dbReference type="ChEBI" id="CHEBI:24875"/>
        <note>catalytic</note>
    </ligand>
</feature>
<keyword evidence="2 4" id="KW-0479">Metal-binding</keyword>
<dbReference type="GO" id="GO:0046872">
    <property type="term" value="F:metal ion binding"/>
    <property type="evidence" value="ECO:0007669"/>
    <property type="project" value="UniProtKB-KW"/>
</dbReference>
<evidence type="ECO:0000313" key="6">
    <source>
        <dbReference type="Proteomes" id="UP001445335"/>
    </source>
</evidence>
<protein>
    <recommendedName>
        <fullName evidence="7">Dioxygenase</fullName>
    </recommendedName>
</protein>
<evidence type="ECO:0000256" key="4">
    <source>
        <dbReference type="PIRSR" id="PIRSR604294-1"/>
    </source>
</evidence>
<feature type="binding site" evidence="4">
    <location>
        <position position="282"/>
    </location>
    <ligand>
        <name>Fe cation</name>
        <dbReference type="ChEBI" id="CHEBI:24875"/>
        <note>catalytic</note>
    </ligand>
</feature>
<comment type="similarity">
    <text evidence="1">Belongs to the carotenoid oxygenase family.</text>
</comment>
<gene>
    <name evidence="5" type="ORF">WJX81_002370</name>
</gene>
<evidence type="ECO:0000313" key="5">
    <source>
        <dbReference type="EMBL" id="KAK9834272.1"/>
    </source>
</evidence>
<keyword evidence="6" id="KW-1185">Reference proteome</keyword>